<feature type="signal peptide" evidence="2">
    <location>
        <begin position="1"/>
        <end position="26"/>
    </location>
</feature>
<name>A0ABR7MZ44_9FIRM</name>
<keyword evidence="5" id="KW-1185">Reference proteome</keyword>
<feature type="domain" description="BIG2" evidence="3">
    <location>
        <begin position="119"/>
        <end position="196"/>
    </location>
</feature>
<dbReference type="Pfam" id="PF02368">
    <property type="entry name" value="Big_2"/>
    <property type="match status" value="2"/>
</dbReference>
<dbReference type="RefSeq" id="WP_249297313.1">
    <property type="nucleotide sequence ID" value="NZ_JACRSX010000002.1"/>
</dbReference>
<evidence type="ECO:0000256" key="1">
    <source>
        <dbReference type="SAM" id="MobiDB-lite"/>
    </source>
</evidence>
<dbReference type="Gene3D" id="2.60.40.1080">
    <property type="match status" value="2"/>
</dbReference>
<proteinExistence type="predicted"/>
<dbReference type="SMART" id="SM00635">
    <property type="entry name" value="BID_2"/>
    <property type="match status" value="2"/>
</dbReference>
<feature type="domain" description="BIG2" evidence="3">
    <location>
        <begin position="34"/>
        <end position="113"/>
    </location>
</feature>
<keyword evidence="2" id="KW-0732">Signal</keyword>
<comment type="caution">
    <text evidence="4">The sequence shown here is derived from an EMBL/GenBank/DDBJ whole genome shotgun (WGS) entry which is preliminary data.</text>
</comment>
<evidence type="ECO:0000313" key="4">
    <source>
        <dbReference type="EMBL" id="MBC8561647.1"/>
    </source>
</evidence>
<reference evidence="4 5" key="1">
    <citation type="submission" date="2020-08" db="EMBL/GenBank/DDBJ databases">
        <title>Genome public.</title>
        <authorList>
            <person name="Liu C."/>
            <person name="Sun Q."/>
        </authorList>
    </citation>
    <scope>NUCLEOTIDE SEQUENCE [LARGE SCALE GENOMIC DNA]</scope>
    <source>
        <strain evidence="4 5">NSJ-37</strain>
    </source>
</reference>
<evidence type="ECO:0000313" key="5">
    <source>
        <dbReference type="Proteomes" id="UP000606193"/>
    </source>
</evidence>
<evidence type="ECO:0000259" key="3">
    <source>
        <dbReference type="SMART" id="SM00635"/>
    </source>
</evidence>
<dbReference type="Proteomes" id="UP000606193">
    <property type="component" value="Unassembled WGS sequence"/>
</dbReference>
<dbReference type="EMBL" id="JACRSX010000002">
    <property type="protein sequence ID" value="MBC8561647.1"/>
    <property type="molecule type" value="Genomic_DNA"/>
</dbReference>
<feature type="chain" id="PRO_5045478967" evidence="2">
    <location>
        <begin position="27"/>
        <end position="454"/>
    </location>
</feature>
<organism evidence="4 5">
    <name type="scientific">Jutongia huaianensis</name>
    <dbReference type="NCBI Taxonomy" id="2763668"/>
    <lineage>
        <taxon>Bacteria</taxon>
        <taxon>Bacillati</taxon>
        <taxon>Bacillota</taxon>
        <taxon>Clostridia</taxon>
        <taxon>Lachnospirales</taxon>
        <taxon>Lachnospiraceae</taxon>
        <taxon>Jutongia</taxon>
    </lineage>
</organism>
<dbReference type="InterPro" id="IPR008964">
    <property type="entry name" value="Invasin/intimin_cell_adhesion"/>
</dbReference>
<protein>
    <submittedName>
        <fullName evidence="4">Ig-like domain-containing protein</fullName>
    </submittedName>
</protein>
<evidence type="ECO:0000256" key="2">
    <source>
        <dbReference type="SAM" id="SignalP"/>
    </source>
</evidence>
<feature type="region of interest" description="Disordered" evidence="1">
    <location>
        <begin position="229"/>
        <end position="261"/>
    </location>
</feature>
<dbReference type="InterPro" id="IPR003343">
    <property type="entry name" value="Big_2"/>
</dbReference>
<accession>A0ABR7MZ44</accession>
<dbReference type="SUPFAM" id="SSF49373">
    <property type="entry name" value="Invasin/intimin cell-adhesion fragments"/>
    <property type="match status" value="2"/>
</dbReference>
<sequence>MRSKTIKKIIAAAVVAAMGITSIVPAAPAQAAAKTKKLTVKTKKITLYKGAAAGYGSMKLKVTVKPKKAKVTYKINKKKIASVSKKGVVKAKKPGKAKITVKSGSKKVVVKVVVKKIKKKVTKVTAPKNVTVKVGAKQKIKTSVKPKKATLKKLTFKSSAKKIAKVNAKGVITGVKAGKAKITVKAVDGSKKKATVSVVVTAGAVATSPAITTGPAVTAKVAPSATVAPTTNVPATNAPATTAPAETKAPTTTAPAETTAPALKPVEVPELADGESYKVTFGKDTLNVSKDDIEAVASAFNQKADKIKANLAKDLAEKANNFIAKAYDSKTASVAVKGLTYSKEAGSDTVYVEKNGKKVAVKTTVKDDVVSVAATGDKNFSLDVKGSAKECTVSNVVIGGEKFEGTFAVATEISDDNTVTITVADTAKLVVDKNGNIKELSVAEKYAKDLKISK</sequence>
<gene>
    <name evidence="4" type="ORF">H8704_03215</name>
</gene>